<dbReference type="SUPFAM" id="SSF55469">
    <property type="entry name" value="FMN-dependent nitroreductase-like"/>
    <property type="match status" value="1"/>
</dbReference>
<dbReference type="OrthoDB" id="9812105at2"/>
<keyword evidence="2" id="KW-0560">Oxidoreductase</keyword>
<sequence>MKNILNRKSIRRYTNRPVEDELIKQLLRAAMAAPSAVNEQSWEFVVVKDKKILNSITEIHPYAQMLKEASMAIIVCGDENKEVFKGFWVEDCSAAAENILIAAESLGLGAVWVGVYPIEERVKALQNILLLPENIKPLCIVPVGYPGEEKQPVNRYDEEKIHINKW</sequence>
<proteinExistence type="predicted"/>
<dbReference type="InterPro" id="IPR000415">
    <property type="entry name" value="Nitroreductase-like"/>
</dbReference>
<dbReference type="Proteomes" id="UP000239706">
    <property type="component" value="Unassembled WGS sequence"/>
</dbReference>
<dbReference type="Gene3D" id="3.40.109.10">
    <property type="entry name" value="NADH Oxidase"/>
    <property type="match status" value="1"/>
</dbReference>
<evidence type="ECO:0000313" key="2">
    <source>
        <dbReference type="EMBL" id="PRR78833.1"/>
    </source>
</evidence>
<evidence type="ECO:0000259" key="1">
    <source>
        <dbReference type="Pfam" id="PF00881"/>
    </source>
</evidence>
<dbReference type="InterPro" id="IPR029479">
    <property type="entry name" value="Nitroreductase"/>
</dbReference>
<name>A0A2T0B4U8_9CLOT</name>
<dbReference type="CDD" id="cd02150">
    <property type="entry name" value="nitroreductase"/>
    <property type="match status" value="1"/>
</dbReference>
<protein>
    <submittedName>
        <fullName evidence="2">FMN reductase</fullName>
        <ecNumber evidence="2">1.5.1.39</ecNumber>
    </submittedName>
</protein>
<dbReference type="InterPro" id="IPR050627">
    <property type="entry name" value="Nitroreductase/BluB"/>
</dbReference>
<feature type="domain" description="Nitroreductase" evidence="1">
    <location>
        <begin position="4"/>
        <end position="145"/>
    </location>
</feature>
<dbReference type="FunFam" id="3.40.109.10:FF:000012">
    <property type="entry name" value="Nitroreductase family protein"/>
    <property type="match status" value="1"/>
</dbReference>
<dbReference type="RefSeq" id="WP_106063529.1">
    <property type="nucleotide sequence ID" value="NZ_PVXO01000036.1"/>
</dbReference>
<dbReference type="PANTHER" id="PTHR23026:SF123">
    <property type="entry name" value="NAD(P)H NITROREDUCTASE RV3131-RELATED"/>
    <property type="match status" value="1"/>
</dbReference>
<keyword evidence="3" id="KW-1185">Reference proteome</keyword>
<dbReference type="PANTHER" id="PTHR23026">
    <property type="entry name" value="NADPH NITROREDUCTASE"/>
    <property type="match status" value="1"/>
</dbReference>
<dbReference type="AlphaFoldDB" id="A0A2T0B4U8"/>
<organism evidence="2 3">
    <name type="scientific">Clostridium liquoris</name>
    <dbReference type="NCBI Taxonomy" id="1289519"/>
    <lineage>
        <taxon>Bacteria</taxon>
        <taxon>Bacillati</taxon>
        <taxon>Bacillota</taxon>
        <taxon>Clostridia</taxon>
        <taxon>Eubacteriales</taxon>
        <taxon>Clostridiaceae</taxon>
        <taxon>Clostridium</taxon>
    </lineage>
</organism>
<reference evidence="2 3" key="1">
    <citation type="submission" date="2018-03" db="EMBL/GenBank/DDBJ databases">
        <title>Genome sequence of Clostridium liquoris DSM 100320.</title>
        <authorList>
            <person name="Poehlein A."/>
            <person name="Daniel R."/>
        </authorList>
    </citation>
    <scope>NUCLEOTIDE SEQUENCE [LARGE SCALE GENOMIC DNA]</scope>
    <source>
        <strain evidence="2 3">DSM 100320</strain>
    </source>
</reference>
<dbReference type="Pfam" id="PF00881">
    <property type="entry name" value="Nitroreductase"/>
    <property type="match status" value="1"/>
</dbReference>
<gene>
    <name evidence="2" type="primary">nfrA2_2</name>
    <name evidence="2" type="ORF">CLLI_14150</name>
</gene>
<comment type="caution">
    <text evidence="2">The sequence shown here is derived from an EMBL/GenBank/DDBJ whole genome shotgun (WGS) entry which is preliminary data.</text>
</comment>
<accession>A0A2T0B4U8</accession>
<evidence type="ECO:0000313" key="3">
    <source>
        <dbReference type="Proteomes" id="UP000239706"/>
    </source>
</evidence>
<dbReference type="EC" id="1.5.1.39" evidence="2"/>
<dbReference type="EMBL" id="PVXO01000036">
    <property type="protein sequence ID" value="PRR78833.1"/>
    <property type="molecule type" value="Genomic_DNA"/>
</dbReference>
<dbReference type="GO" id="GO:0008752">
    <property type="term" value="F:FMN reductase [NAD(P)H] activity"/>
    <property type="evidence" value="ECO:0007669"/>
    <property type="project" value="UniProtKB-EC"/>
</dbReference>